<sequence length="480" mass="54589">MKPLRIFISSVQKEFSAERISLRDWLRNDALMHRFFEPFLFEDVPAADRRADEVYLDEVAGCDIYVGLFGDEYGYEDAEGVSPTEREFALATARNKTRLIFVKGADDEVKHPKMQALIRQVSPQLIRRRFGDSEELRSALYASLIEHLQRTGAIQSLPFDEQPCLDATLDDLDAEAVGRFIRAAHYKRQFSLPENTPVGDVLDHLNLVRDGRPTYAAILLFGKHPQRFSSCSEIRCMHFHGTTIQRPAPFYRIFKGNLFEQVDQAVDFVLSKIDLSVGTRAESAQAPTRYEIPPDVIREAIVNAVAHRDYAHQGAIQVSVFADRMEVWNPGELLAPLTLEQLRKPHRSLTRNARVCEALYLAGYIEKYGTGTLMMIQESIEHALPEPDFDQPPGEFVTTLWRDWLTAHVLAGMSLNDRQNKIIPHLKMSRQITNAEYRQITGATERTSARDLDDMVKKGLLTKTAKTGRGTAYRLVQNQP</sequence>
<feature type="domain" description="DUF4062" evidence="1">
    <location>
        <begin position="5"/>
        <end position="91"/>
    </location>
</feature>
<dbReference type="InterPro" id="IPR036388">
    <property type="entry name" value="WH-like_DNA-bd_sf"/>
</dbReference>
<gene>
    <name evidence="2" type="ORF">JZL65_11885</name>
</gene>
<dbReference type="Gene3D" id="1.10.10.10">
    <property type="entry name" value="Winged helix-like DNA-binding domain superfamily/Winged helix DNA-binding domain"/>
    <property type="match status" value="1"/>
</dbReference>
<dbReference type="Pfam" id="PF13749">
    <property type="entry name" value="HATPase_c_4"/>
    <property type="match status" value="1"/>
</dbReference>
<evidence type="ECO:0000313" key="2">
    <source>
        <dbReference type="EMBL" id="QWY77154.1"/>
    </source>
</evidence>
<dbReference type="Pfam" id="PF13271">
    <property type="entry name" value="DUF4062"/>
    <property type="match status" value="1"/>
</dbReference>
<accession>A0A9E6SX74</accession>
<dbReference type="InterPro" id="IPR025139">
    <property type="entry name" value="DUF4062"/>
</dbReference>
<dbReference type="Gene3D" id="3.30.565.60">
    <property type="match status" value="1"/>
</dbReference>
<proteinExistence type="predicted"/>
<dbReference type="PANTHER" id="PTHR30595:SF6">
    <property type="entry name" value="SCHLAFEN ALBA-2 DOMAIN-CONTAINING PROTEIN"/>
    <property type="match status" value="1"/>
</dbReference>
<dbReference type="InterPro" id="IPR038475">
    <property type="entry name" value="RecG_C_sf"/>
</dbReference>
<dbReference type="EMBL" id="CP071137">
    <property type="protein sequence ID" value="QWY77154.1"/>
    <property type="molecule type" value="Genomic_DNA"/>
</dbReference>
<protein>
    <submittedName>
        <fullName evidence="2">DUF4062 domain-containing protein</fullName>
    </submittedName>
</protein>
<organism evidence="2 3">
    <name type="scientific">Ferrovum myxofaciens</name>
    <dbReference type="NCBI Taxonomy" id="416213"/>
    <lineage>
        <taxon>Bacteria</taxon>
        <taxon>Pseudomonadati</taxon>
        <taxon>Pseudomonadota</taxon>
        <taxon>Betaproteobacteria</taxon>
        <taxon>Ferrovales</taxon>
        <taxon>Ferrovaceae</taxon>
        <taxon>Ferrovum</taxon>
    </lineage>
</organism>
<evidence type="ECO:0000313" key="3">
    <source>
        <dbReference type="Proteomes" id="UP000683551"/>
    </source>
</evidence>
<dbReference type="PANTHER" id="PTHR30595">
    <property type="entry name" value="GLPR-RELATED TRANSCRIPTIONAL REPRESSOR"/>
    <property type="match status" value="1"/>
</dbReference>
<name>A0A9E6SX74_9PROT</name>
<dbReference type="AlphaFoldDB" id="A0A9E6SX74"/>
<dbReference type="RefSeq" id="WP_273144340.1">
    <property type="nucleotide sequence ID" value="NZ_CP053675.1"/>
</dbReference>
<reference evidence="2" key="1">
    <citation type="submission" date="2021-02" db="EMBL/GenBank/DDBJ databases">
        <title>Comparative genomics of Ferrovum myxofaciens strains, predominant extremophile bacteria forming large biofilm stalactites in acid mine ecosystems.</title>
        <authorList>
            <person name="Burkartova K."/>
            <person name="Ridl J."/>
            <person name="Pajer P."/>
            <person name="Falteisek L."/>
        </authorList>
    </citation>
    <scope>NUCLEOTIDE SEQUENCE</scope>
    <source>
        <strain evidence="2">MI1III</strain>
    </source>
</reference>
<evidence type="ECO:0000259" key="1">
    <source>
        <dbReference type="Pfam" id="PF13271"/>
    </source>
</evidence>
<dbReference type="Proteomes" id="UP000683551">
    <property type="component" value="Chromosome"/>
</dbReference>